<reference evidence="1 2" key="1">
    <citation type="submission" date="2021-04" db="EMBL/GenBank/DDBJ databases">
        <authorList>
            <person name="Bliznina A."/>
        </authorList>
    </citation>
    <scope>NUCLEOTIDE SEQUENCE [LARGE SCALE GENOMIC DNA]</scope>
</reference>
<sequence>MAETEEDLRQSLRALLLTEKNGADEALVERKRFGYNRISDKEFLSNFSDIMMECYGRFYGIPLEVQRPLVSLINSTENTYNRRNYYNSSSYDRSDRHYREAAETQEETLYPEASYSSMKNDKNEIQEAQNLLKSRSESSAYEVEDRSYEKCDYENAHGVSRLPDLRQQKWNPENRFYLHPNHPNRKNEQQLISNDFKYAVKSVHSAPKTEIEAKASISSFNVLDTVNQERYIRPPSKPIAIKRRIIWSHKTGSG</sequence>
<evidence type="ECO:0000313" key="2">
    <source>
        <dbReference type="Proteomes" id="UP001158576"/>
    </source>
</evidence>
<dbReference type="Proteomes" id="UP001158576">
    <property type="component" value="Chromosome XSR"/>
</dbReference>
<keyword evidence="2" id="KW-1185">Reference proteome</keyword>
<evidence type="ECO:0000313" key="1">
    <source>
        <dbReference type="EMBL" id="CAG5099002.1"/>
    </source>
</evidence>
<name>A0ABN7SK44_OIKDI</name>
<gene>
    <name evidence="1" type="ORF">OKIOD_LOCUS7720</name>
</gene>
<dbReference type="EMBL" id="OU015569">
    <property type="protein sequence ID" value="CAG5099002.1"/>
    <property type="molecule type" value="Genomic_DNA"/>
</dbReference>
<accession>A0ABN7SK44</accession>
<protein>
    <submittedName>
        <fullName evidence="1">Oidioi.mRNA.OKI2018_I69.XSR.g16162.t1.cds</fullName>
    </submittedName>
</protein>
<organism evidence="1 2">
    <name type="scientific">Oikopleura dioica</name>
    <name type="common">Tunicate</name>
    <dbReference type="NCBI Taxonomy" id="34765"/>
    <lineage>
        <taxon>Eukaryota</taxon>
        <taxon>Metazoa</taxon>
        <taxon>Chordata</taxon>
        <taxon>Tunicata</taxon>
        <taxon>Appendicularia</taxon>
        <taxon>Copelata</taxon>
        <taxon>Oikopleuridae</taxon>
        <taxon>Oikopleura</taxon>
    </lineage>
</organism>
<proteinExistence type="predicted"/>